<dbReference type="InterPro" id="IPR010499">
    <property type="entry name" value="AraC_E-bd"/>
</dbReference>
<dbReference type="InterPro" id="IPR029441">
    <property type="entry name" value="Cass2"/>
</dbReference>
<dbReference type="OrthoDB" id="5337216at2"/>
<dbReference type="AlphaFoldDB" id="N1VZQ2"/>
<evidence type="ECO:0000313" key="2">
    <source>
        <dbReference type="EMBL" id="EMY62525.1"/>
    </source>
</evidence>
<comment type="caution">
    <text evidence="2">The sequence shown here is derived from an EMBL/GenBank/DDBJ whole genome shotgun (WGS) entry which is preliminary data.</text>
</comment>
<keyword evidence="3" id="KW-1185">Reference proteome</keyword>
<dbReference type="InterPro" id="IPR011256">
    <property type="entry name" value="Reg_factor_effector_dom_sf"/>
</dbReference>
<dbReference type="SMART" id="SM00871">
    <property type="entry name" value="AraC_E_bind"/>
    <property type="match status" value="1"/>
</dbReference>
<accession>N1VZQ2</accession>
<dbReference type="SUPFAM" id="SSF55136">
    <property type="entry name" value="Probable bacterial effector-binding domain"/>
    <property type="match status" value="1"/>
</dbReference>
<dbReference type="PANTHER" id="PTHR36444">
    <property type="entry name" value="TRANSCRIPTIONAL REGULATOR PROTEIN YOBU-RELATED"/>
    <property type="match status" value="1"/>
</dbReference>
<feature type="domain" description="AraC effector-binding" evidence="1">
    <location>
        <begin position="1"/>
        <end position="160"/>
    </location>
</feature>
<dbReference type="STRING" id="1257025.LEP1GSC203_3172"/>
<reference evidence="2" key="1">
    <citation type="submission" date="2013-03" db="EMBL/GenBank/DDBJ databases">
        <authorList>
            <person name="Harkins D.M."/>
            <person name="Durkin A.S."/>
            <person name="Brinkac L.M."/>
            <person name="Haft D.H."/>
            <person name="Selengut J.D."/>
            <person name="Sanka R."/>
            <person name="DePew J."/>
            <person name="Purushe J."/>
            <person name="Hartskeerl R.A."/>
            <person name="Ahmed A."/>
            <person name="van der Linden H."/>
            <person name="Goris M.G.A."/>
            <person name="Vinetz J.M."/>
            <person name="Sutton G.G."/>
            <person name="Nierman W.C."/>
            <person name="Fouts D.E."/>
        </authorList>
    </citation>
    <scope>NUCLEOTIDE SEQUENCE [LARGE SCALE GENOMIC DNA]</scope>
    <source>
        <strain evidence="2">LT 11-33</strain>
    </source>
</reference>
<evidence type="ECO:0000313" key="3">
    <source>
        <dbReference type="Proteomes" id="UP000012371"/>
    </source>
</evidence>
<dbReference type="Pfam" id="PF14526">
    <property type="entry name" value="Cass2"/>
    <property type="match status" value="1"/>
</dbReference>
<gene>
    <name evidence="2" type="ORF">LEP1GSC203_3172</name>
</gene>
<protein>
    <submittedName>
        <fullName evidence="2">GyrI-like small molecule binding domain protein</fullName>
    </submittedName>
</protein>
<dbReference type="Proteomes" id="UP000012371">
    <property type="component" value="Unassembled WGS sequence"/>
</dbReference>
<dbReference type="EMBL" id="AOGW02000006">
    <property type="protein sequence ID" value="EMY62525.1"/>
    <property type="molecule type" value="Genomic_DNA"/>
</dbReference>
<proteinExistence type="predicted"/>
<evidence type="ECO:0000259" key="1">
    <source>
        <dbReference type="SMART" id="SM00871"/>
    </source>
</evidence>
<dbReference type="Gene3D" id="3.20.80.10">
    <property type="entry name" value="Regulatory factor, effector binding domain"/>
    <property type="match status" value="1"/>
</dbReference>
<sequence length="161" mass="18994">MNSEIVEIDQKIIIGMKLEMSLMENQTQTLWQKFIPKSKDISNRLDSNLISMAVYTSDYFQNFNPSNRFMKWAGVEVSEVFEKATLSEDLEIIKIPSGLYVRFLYHGLPSQAGPFYQRIFQEWFPRSGYRLDQRPHFEVMGDKYRNNDPSSEEMIFIPVMK</sequence>
<dbReference type="InterPro" id="IPR053182">
    <property type="entry name" value="YobU-like_regulator"/>
</dbReference>
<name>N1VZQ2_9LEPT</name>
<dbReference type="PANTHER" id="PTHR36444:SF2">
    <property type="entry name" value="TRANSCRIPTIONAL REGULATOR PROTEIN YOBU-RELATED"/>
    <property type="match status" value="1"/>
</dbReference>
<organism evidence="2 3">
    <name type="scientific">Leptospira terpstrae serovar Hualin str. LT 11-33 = ATCC 700639</name>
    <dbReference type="NCBI Taxonomy" id="1257025"/>
    <lineage>
        <taxon>Bacteria</taxon>
        <taxon>Pseudomonadati</taxon>
        <taxon>Spirochaetota</taxon>
        <taxon>Spirochaetia</taxon>
        <taxon>Leptospirales</taxon>
        <taxon>Leptospiraceae</taxon>
        <taxon>Leptospira</taxon>
    </lineage>
</organism>
<dbReference type="RefSeq" id="WP_002972253.1">
    <property type="nucleotide sequence ID" value="NZ_AOGW02000006.1"/>
</dbReference>